<keyword evidence="2" id="KW-0808">Transferase</keyword>
<keyword evidence="1" id="KW-0723">Serine/threonine-protein kinase</keyword>
<evidence type="ECO:0000256" key="4">
    <source>
        <dbReference type="ARBA" id="ARBA00022777"/>
    </source>
</evidence>
<dbReference type="GO" id="GO:0005634">
    <property type="term" value="C:nucleus"/>
    <property type="evidence" value="ECO:0007669"/>
    <property type="project" value="TreeGrafter"/>
</dbReference>
<evidence type="ECO:0000256" key="3">
    <source>
        <dbReference type="ARBA" id="ARBA00022741"/>
    </source>
</evidence>
<feature type="compositionally biased region" description="Polar residues" evidence="7">
    <location>
        <begin position="894"/>
        <end position="908"/>
    </location>
</feature>
<dbReference type="InterPro" id="IPR011009">
    <property type="entry name" value="Kinase-like_dom_sf"/>
</dbReference>
<dbReference type="GO" id="GO:0004713">
    <property type="term" value="F:protein tyrosine kinase activity"/>
    <property type="evidence" value="ECO:0007669"/>
    <property type="project" value="TreeGrafter"/>
</dbReference>
<feature type="compositionally biased region" description="Basic and acidic residues" evidence="7">
    <location>
        <begin position="846"/>
        <end position="855"/>
    </location>
</feature>
<accession>A0AAW0PSE2</accession>
<evidence type="ECO:0000256" key="6">
    <source>
        <dbReference type="PROSITE-ProRule" id="PRU10141"/>
    </source>
</evidence>
<protein>
    <recommendedName>
        <fullName evidence="8">Protein kinase domain-containing protein</fullName>
    </recommendedName>
</protein>
<evidence type="ECO:0000256" key="2">
    <source>
        <dbReference type="ARBA" id="ARBA00022679"/>
    </source>
</evidence>
<feature type="region of interest" description="Disordered" evidence="7">
    <location>
        <begin position="653"/>
        <end position="682"/>
    </location>
</feature>
<feature type="compositionally biased region" description="Low complexity" evidence="7">
    <location>
        <begin position="807"/>
        <end position="845"/>
    </location>
</feature>
<dbReference type="SMART" id="SM00220">
    <property type="entry name" value="S_TKc"/>
    <property type="match status" value="1"/>
</dbReference>
<dbReference type="SUPFAM" id="SSF46689">
    <property type="entry name" value="Homeodomain-like"/>
    <property type="match status" value="1"/>
</dbReference>
<dbReference type="InterPro" id="IPR050494">
    <property type="entry name" value="Ser_Thr_dual-spec_kinase"/>
</dbReference>
<evidence type="ECO:0000259" key="8">
    <source>
        <dbReference type="PROSITE" id="PS50011"/>
    </source>
</evidence>
<reference evidence="10" key="1">
    <citation type="submission" date="2024-04" db="EMBL/GenBank/DDBJ databases">
        <title>Salinicola lusitanus LLJ914,a marine bacterium isolated from the Okinawa Trough.</title>
        <authorList>
            <person name="Li J."/>
        </authorList>
    </citation>
    <scope>NUCLEOTIDE SEQUENCE [LARGE SCALE GENOMIC DNA]</scope>
</reference>
<dbReference type="PANTHER" id="PTHR24058">
    <property type="entry name" value="DUAL SPECIFICITY PROTEIN KINASE"/>
    <property type="match status" value="1"/>
</dbReference>
<evidence type="ECO:0000313" key="10">
    <source>
        <dbReference type="Proteomes" id="UP001460270"/>
    </source>
</evidence>
<dbReference type="EMBL" id="JBBPFD010000002">
    <property type="protein sequence ID" value="KAK7938666.1"/>
    <property type="molecule type" value="Genomic_DNA"/>
</dbReference>
<keyword evidence="3 6" id="KW-0547">Nucleotide-binding</keyword>
<keyword evidence="10" id="KW-1185">Reference proteome</keyword>
<feature type="region of interest" description="Disordered" evidence="7">
    <location>
        <begin position="807"/>
        <end position="908"/>
    </location>
</feature>
<comment type="caution">
    <text evidence="9">The sequence shown here is derived from an EMBL/GenBank/DDBJ whole genome shotgun (WGS) entry which is preliminary data.</text>
</comment>
<sequence>MFSSLNTGDVIRSSSSEYQLQRLLGSGAFGEVSLCRNLTRNRTVALKVIAARAIWKTLHILQKLEENDSDRFHIVHWFGSFESPGCFCHEFEKLDISLSEFLKKRPFRSLRLTEIRPIVGQMAEALMFLERIGILHCDIKPQNIMMVDHVRQPLRIKVIDFGIACSVEEAGQGVERQTLWYRAPETLLGARLTAAIDMWSLGCMAAEMFLGTPLFPANDEEEMMKFIVETVGHPPQSCLDEGVLTSLFYQQSFREEWEYKLTPLNPRQRHIKNLDDISERDPHRIFAFTKEREESDRIFFVHLLKRMLYLNPDRRISPEEVLQHSFISMDHLKQDPDYKRPQMPQALRERAIGMLTAGMSTRSVARALNVNFSTISRLQRRFREYENVPVLAWPAYSPDMKTKKKVSNLSSVLIVLMVDNYSHDQVYLFQSRKVLNEAWQREQPKSPISLAPVSEAPPTAPVSRTSHKRRHQWQESQRKRRRLDGGTEESRSEVPTKRPRGTPVGSTSRRTRTSGTSSNQSHETSIHPCLLQVSSSGREKVKFEEDKVEQTPSTFKKIRISPINLQDHQGRKTHKDHQIHLGKWRFGRRISPQNHRDQQGHLGPHAHKVTAHESTPVLSNGIGKRRFEEDEVDQTQPCPKRRRITLINNQGRPTRLGKQRHRPQRHKTHRRISRQNHQGLQTQQTPLFPKKRMTPYNHHEQHNQQGQLRALSEQGQQTQQTPFIPKRLGMTPQNHQEQQNPQNNFTALPTCAENPIDQSLTTAKRRRVTFQNDQEQPNHQGSQRALNQQGHNIQQTPLIPRRIRMSPQNHQGQQTPQNHQGQQTQQNNFPACAVSATASSLVTSTGREKQQHEENTIDQSMSTPKRRKITPQNHQVHRSQQNQEDQSHQDQNQGHQSSKSPESSQNPE</sequence>
<gene>
    <name evidence="9" type="ORF">WMY93_001992</name>
</gene>
<dbReference type="GO" id="GO:0004674">
    <property type="term" value="F:protein serine/threonine kinase activity"/>
    <property type="evidence" value="ECO:0007669"/>
    <property type="project" value="UniProtKB-KW"/>
</dbReference>
<evidence type="ECO:0000256" key="1">
    <source>
        <dbReference type="ARBA" id="ARBA00022527"/>
    </source>
</evidence>
<feature type="region of interest" description="Disordered" evidence="7">
    <location>
        <begin position="772"/>
        <end position="791"/>
    </location>
</feature>
<organism evidence="9 10">
    <name type="scientific">Mugilogobius chulae</name>
    <name type="common">yellowstripe goby</name>
    <dbReference type="NCBI Taxonomy" id="88201"/>
    <lineage>
        <taxon>Eukaryota</taxon>
        <taxon>Metazoa</taxon>
        <taxon>Chordata</taxon>
        <taxon>Craniata</taxon>
        <taxon>Vertebrata</taxon>
        <taxon>Euteleostomi</taxon>
        <taxon>Actinopterygii</taxon>
        <taxon>Neopterygii</taxon>
        <taxon>Teleostei</taxon>
        <taxon>Neoteleostei</taxon>
        <taxon>Acanthomorphata</taxon>
        <taxon>Gobiaria</taxon>
        <taxon>Gobiiformes</taxon>
        <taxon>Gobioidei</taxon>
        <taxon>Gobiidae</taxon>
        <taxon>Gobionellinae</taxon>
        <taxon>Mugilogobius</taxon>
    </lineage>
</organism>
<feature type="compositionally biased region" description="Low complexity" evidence="7">
    <location>
        <begin position="879"/>
        <end position="893"/>
    </location>
</feature>
<feature type="region of interest" description="Disordered" evidence="7">
    <location>
        <begin position="591"/>
        <end position="637"/>
    </location>
</feature>
<dbReference type="PANTHER" id="PTHR24058:SF17">
    <property type="entry name" value="HOMEODOMAIN INTERACTING PROTEIN KINASE, ISOFORM D"/>
    <property type="match status" value="1"/>
</dbReference>
<dbReference type="Gene3D" id="3.30.200.20">
    <property type="entry name" value="Phosphorylase Kinase, domain 1"/>
    <property type="match status" value="1"/>
</dbReference>
<feature type="domain" description="Protein kinase" evidence="8">
    <location>
        <begin position="18"/>
        <end position="327"/>
    </location>
</feature>
<dbReference type="SUPFAM" id="SSF56112">
    <property type="entry name" value="Protein kinase-like (PK-like)"/>
    <property type="match status" value="1"/>
</dbReference>
<keyword evidence="4" id="KW-0418">Kinase</keyword>
<feature type="compositionally biased region" description="Low complexity" evidence="7">
    <location>
        <begin position="501"/>
        <end position="518"/>
    </location>
</feature>
<dbReference type="InterPro" id="IPR017441">
    <property type="entry name" value="Protein_kinase_ATP_BS"/>
</dbReference>
<dbReference type="Proteomes" id="UP001460270">
    <property type="component" value="Unassembled WGS sequence"/>
</dbReference>
<feature type="binding site" evidence="6">
    <location>
        <position position="47"/>
    </location>
    <ligand>
        <name>ATP</name>
        <dbReference type="ChEBI" id="CHEBI:30616"/>
    </ligand>
</feature>
<evidence type="ECO:0000313" key="9">
    <source>
        <dbReference type="EMBL" id="KAK7938666.1"/>
    </source>
</evidence>
<feature type="compositionally biased region" description="Basic and acidic residues" evidence="7">
    <location>
        <begin position="472"/>
        <end position="496"/>
    </location>
</feature>
<dbReference type="GO" id="GO:0005737">
    <property type="term" value="C:cytoplasm"/>
    <property type="evidence" value="ECO:0007669"/>
    <property type="project" value="TreeGrafter"/>
</dbReference>
<feature type="compositionally biased region" description="Basic and acidic residues" evidence="7">
    <location>
        <begin position="537"/>
        <end position="548"/>
    </location>
</feature>
<dbReference type="PROSITE" id="PS00107">
    <property type="entry name" value="PROTEIN_KINASE_ATP"/>
    <property type="match status" value="1"/>
</dbReference>
<dbReference type="PROSITE" id="PS00108">
    <property type="entry name" value="PROTEIN_KINASE_ST"/>
    <property type="match status" value="1"/>
</dbReference>
<dbReference type="PROSITE" id="PS50011">
    <property type="entry name" value="PROTEIN_KINASE_DOM"/>
    <property type="match status" value="1"/>
</dbReference>
<dbReference type="InterPro" id="IPR000719">
    <property type="entry name" value="Prot_kinase_dom"/>
</dbReference>
<dbReference type="GO" id="GO:0005524">
    <property type="term" value="F:ATP binding"/>
    <property type="evidence" value="ECO:0007669"/>
    <property type="project" value="UniProtKB-UniRule"/>
</dbReference>
<feature type="compositionally biased region" description="Basic residues" evidence="7">
    <location>
        <begin position="655"/>
        <end position="674"/>
    </location>
</feature>
<dbReference type="InterPro" id="IPR009057">
    <property type="entry name" value="Homeodomain-like_sf"/>
</dbReference>
<dbReference type="InterPro" id="IPR008271">
    <property type="entry name" value="Ser/Thr_kinase_AS"/>
</dbReference>
<feature type="region of interest" description="Disordered" evidence="7">
    <location>
        <begin position="445"/>
        <end position="548"/>
    </location>
</feature>
<dbReference type="Gene3D" id="1.10.510.10">
    <property type="entry name" value="Transferase(Phosphotransferase) domain 1"/>
    <property type="match status" value="1"/>
</dbReference>
<keyword evidence="5 6" id="KW-0067">ATP-binding</keyword>
<proteinExistence type="predicted"/>
<dbReference type="Pfam" id="PF00069">
    <property type="entry name" value="Pkinase"/>
    <property type="match status" value="1"/>
</dbReference>
<dbReference type="AlphaFoldDB" id="A0AAW0PSE2"/>
<evidence type="ECO:0000256" key="7">
    <source>
        <dbReference type="SAM" id="MobiDB-lite"/>
    </source>
</evidence>
<name>A0AAW0PSE2_9GOBI</name>
<evidence type="ECO:0000256" key="5">
    <source>
        <dbReference type="ARBA" id="ARBA00022840"/>
    </source>
</evidence>